<dbReference type="EMBL" id="GBRH01180950">
    <property type="protein sequence ID" value="JAE16946.1"/>
    <property type="molecule type" value="Transcribed_RNA"/>
</dbReference>
<sequence length="50" mass="5908">MRPCPDSSVVIRFMATWAIVILMEPWCRVRTDRHFATLGNNSRRHLLHDT</sequence>
<reference evidence="1" key="2">
    <citation type="journal article" date="2015" name="Data Brief">
        <title>Shoot transcriptome of the giant reed, Arundo donax.</title>
        <authorList>
            <person name="Barrero R.A."/>
            <person name="Guerrero F.D."/>
            <person name="Moolhuijzen P."/>
            <person name="Goolsby J.A."/>
            <person name="Tidwell J."/>
            <person name="Bellgard S.E."/>
            <person name="Bellgard M.I."/>
        </authorList>
    </citation>
    <scope>NUCLEOTIDE SEQUENCE</scope>
    <source>
        <tissue evidence="1">Shoot tissue taken approximately 20 cm above the soil surface</tissue>
    </source>
</reference>
<accession>A0A0A9G326</accession>
<organism evidence="1">
    <name type="scientific">Arundo donax</name>
    <name type="common">Giant reed</name>
    <name type="synonym">Donax arundinaceus</name>
    <dbReference type="NCBI Taxonomy" id="35708"/>
    <lineage>
        <taxon>Eukaryota</taxon>
        <taxon>Viridiplantae</taxon>
        <taxon>Streptophyta</taxon>
        <taxon>Embryophyta</taxon>
        <taxon>Tracheophyta</taxon>
        <taxon>Spermatophyta</taxon>
        <taxon>Magnoliopsida</taxon>
        <taxon>Liliopsida</taxon>
        <taxon>Poales</taxon>
        <taxon>Poaceae</taxon>
        <taxon>PACMAD clade</taxon>
        <taxon>Arundinoideae</taxon>
        <taxon>Arundineae</taxon>
        <taxon>Arundo</taxon>
    </lineage>
</organism>
<evidence type="ECO:0000313" key="1">
    <source>
        <dbReference type="EMBL" id="JAE16946.1"/>
    </source>
</evidence>
<reference evidence="1" key="1">
    <citation type="submission" date="2014-09" db="EMBL/GenBank/DDBJ databases">
        <authorList>
            <person name="Magalhaes I.L.F."/>
            <person name="Oliveira U."/>
            <person name="Santos F.R."/>
            <person name="Vidigal T.H.D.A."/>
            <person name="Brescovit A.D."/>
            <person name="Santos A.J."/>
        </authorList>
    </citation>
    <scope>NUCLEOTIDE SEQUENCE</scope>
    <source>
        <tissue evidence="1">Shoot tissue taken approximately 20 cm above the soil surface</tissue>
    </source>
</reference>
<proteinExistence type="predicted"/>
<dbReference type="AlphaFoldDB" id="A0A0A9G326"/>
<protein>
    <submittedName>
        <fullName evidence="1">Uncharacterized protein</fullName>
    </submittedName>
</protein>
<name>A0A0A9G326_ARUDO</name>